<evidence type="ECO:0000313" key="1">
    <source>
        <dbReference type="EMBL" id="EMS56012.1"/>
    </source>
</evidence>
<dbReference type="STRING" id="4572.M7Z7P2"/>
<proteinExistence type="predicted"/>
<dbReference type="EMBL" id="KD163949">
    <property type="protein sequence ID" value="EMS56012.1"/>
    <property type="molecule type" value="Genomic_DNA"/>
</dbReference>
<organism evidence="1">
    <name type="scientific">Triticum urartu</name>
    <name type="common">Red wild einkorn</name>
    <name type="synonym">Crithodium urartu</name>
    <dbReference type="NCBI Taxonomy" id="4572"/>
    <lineage>
        <taxon>Eukaryota</taxon>
        <taxon>Viridiplantae</taxon>
        <taxon>Streptophyta</taxon>
        <taxon>Embryophyta</taxon>
        <taxon>Tracheophyta</taxon>
        <taxon>Spermatophyta</taxon>
        <taxon>Magnoliopsida</taxon>
        <taxon>Liliopsida</taxon>
        <taxon>Poales</taxon>
        <taxon>Poaceae</taxon>
        <taxon>BOP clade</taxon>
        <taxon>Pooideae</taxon>
        <taxon>Triticodae</taxon>
        <taxon>Triticeae</taxon>
        <taxon>Triticinae</taxon>
        <taxon>Triticum</taxon>
    </lineage>
</organism>
<reference evidence="1" key="1">
    <citation type="journal article" date="2013" name="Nature">
        <title>Draft genome of the wheat A-genome progenitor Triticum urartu.</title>
        <authorList>
            <person name="Ling H.Q."/>
            <person name="Zhao S."/>
            <person name="Liu D."/>
            <person name="Wang J."/>
            <person name="Sun H."/>
            <person name="Zhang C."/>
            <person name="Fan H."/>
            <person name="Li D."/>
            <person name="Dong L."/>
            <person name="Tao Y."/>
            <person name="Gao C."/>
            <person name="Wu H."/>
            <person name="Li Y."/>
            <person name="Cui Y."/>
            <person name="Guo X."/>
            <person name="Zheng S."/>
            <person name="Wang B."/>
            <person name="Yu K."/>
            <person name="Liang Q."/>
            <person name="Yang W."/>
            <person name="Lou X."/>
            <person name="Chen J."/>
            <person name="Feng M."/>
            <person name="Jian J."/>
            <person name="Zhang X."/>
            <person name="Luo G."/>
            <person name="Jiang Y."/>
            <person name="Liu J."/>
            <person name="Wang Z."/>
            <person name="Sha Y."/>
            <person name="Zhang B."/>
            <person name="Wu H."/>
            <person name="Tang D."/>
            <person name="Shen Q."/>
            <person name="Xue P."/>
            <person name="Zou S."/>
            <person name="Wang X."/>
            <person name="Liu X."/>
            <person name="Wang F."/>
            <person name="Yang Y."/>
            <person name="An X."/>
            <person name="Dong Z."/>
            <person name="Zhang K."/>
            <person name="Zhang X."/>
            <person name="Luo M.C."/>
            <person name="Dvorak J."/>
            <person name="Tong Y."/>
            <person name="Wang J."/>
            <person name="Yang H."/>
            <person name="Li Z."/>
            <person name="Wang D."/>
            <person name="Zhang A."/>
            <person name="Wang J."/>
        </authorList>
    </citation>
    <scope>NUCLEOTIDE SEQUENCE</scope>
</reference>
<accession>M7Z7P2</accession>
<name>M7Z7P2_TRIUA</name>
<dbReference type="PANTHER" id="PTHR33186">
    <property type="entry name" value="OS10G0136150 PROTEIN-RELATED"/>
    <property type="match status" value="1"/>
</dbReference>
<dbReference type="PANTHER" id="PTHR33186:SF28">
    <property type="entry name" value="F-BOX DOMAIN-CONTAINING PROTEIN"/>
    <property type="match status" value="1"/>
</dbReference>
<dbReference type="AlphaFoldDB" id="M7Z7P2"/>
<gene>
    <name evidence="1" type="ORF">TRIUR3_05305</name>
</gene>
<protein>
    <submittedName>
        <fullName evidence="1">Uncharacterized protein</fullName>
    </submittedName>
</protein>
<sequence length="269" mass="29808">MEFLMQPIGRLGIGAATRSRTPCPNRVNVFEKAVRSYADNLAENVITPVLGTTFDSLARVGSAFSVSEGGRGGKEAKQEAEMEFLMQPIRRSTLIAEVGENLGPLGMPENGTARTVVEVTVEGSVVRMALGRDRSPQVSELSTGKMNPHAPGWNKRFGLIEEFPDYARCSYELQIVIMLTEYGRLCLAEVEGLNLHLWSLMASIDGLVTWTHERVIDLEKFVAPEVVATCTYGVEAIDFAEDAWVIFIYVHPSVYMIHLNVFKFCFSIP</sequence>